<sequence length="167" mass="18133">MLKNLRSMKPALVGFLWLCMAVSHAATGKESKELIVNISAYNHTDHGVGSYEVTLQNGASAGAGYLDAGQGGGGHTCCLSLPRVWQAGMTATIVMHTIKNGKDIRVEQTVPVPKYTADDAGMFIVHFLSNGKYKVFVTRYLLGHRKYPLSGKEAQLERGVPIEIIWG</sequence>
<proteinExistence type="predicted"/>
<reference evidence="2 3" key="1">
    <citation type="submission" date="2023-04" db="EMBL/GenBank/DDBJ databases">
        <title>Nanopore sequencing of Janthinobacterium from water.</title>
        <authorList>
            <person name="Ciuchcinski K."/>
            <person name="Rokowska A."/>
            <person name="Dziewit L."/>
        </authorList>
    </citation>
    <scope>NUCLEOTIDE SEQUENCE [LARGE SCALE GENOMIC DNA]</scope>
    <source>
        <strain evidence="2 3">DEMB2</strain>
    </source>
</reference>
<keyword evidence="3" id="KW-1185">Reference proteome</keyword>
<organism evidence="2 3">
    <name type="scientific">Janthinobacterium rivuli</name>
    <dbReference type="NCBI Taxonomy" id="2751478"/>
    <lineage>
        <taxon>Bacteria</taxon>
        <taxon>Pseudomonadati</taxon>
        <taxon>Pseudomonadota</taxon>
        <taxon>Betaproteobacteria</taxon>
        <taxon>Burkholderiales</taxon>
        <taxon>Oxalobacteraceae</taxon>
        <taxon>Janthinobacterium</taxon>
    </lineage>
</organism>
<evidence type="ECO:0000313" key="3">
    <source>
        <dbReference type="Proteomes" id="UP001219584"/>
    </source>
</evidence>
<evidence type="ECO:0000256" key="1">
    <source>
        <dbReference type="SAM" id="SignalP"/>
    </source>
</evidence>
<dbReference type="InterPro" id="IPR021733">
    <property type="entry name" value="DUF3304"/>
</dbReference>
<feature type="signal peptide" evidence="1">
    <location>
        <begin position="1"/>
        <end position="25"/>
    </location>
</feature>
<gene>
    <name evidence="2" type="ORF">P9875_15290</name>
</gene>
<keyword evidence="1" id="KW-0732">Signal</keyword>
<dbReference type="EMBL" id="CP121464">
    <property type="protein sequence ID" value="WFR77087.1"/>
    <property type="molecule type" value="Genomic_DNA"/>
</dbReference>
<dbReference type="Proteomes" id="UP001219584">
    <property type="component" value="Chromosome"/>
</dbReference>
<evidence type="ECO:0000313" key="2">
    <source>
        <dbReference type="EMBL" id="WFR77087.1"/>
    </source>
</evidence>
<name>A0ABY8HWW3_9BURK</name>
<dbReference type="RefSeq" id="WP_278315789.1">
    <property type="nucleotide sequence ID" value="NZ_CP121464.1"/>
</dbReference>
<protein>
    <submittedName>
        <fullName evidence="2">DUF3304 domain-containing protein</fullName>
    </submittedName>
</protein>
<accession>A0ABY8HWW3</accession>
<dbReference type="Pfam" id="PF11745">
    <property type="entry name" value="DUF3304"/>
    <property type="match status" value="1"/>
</dbReference>
<feature type="chain" id="PRO_5047313248" evidence="1">
    <location>
        <begin position="26"/>
        <end position="167"/>
    </location>
</feature>